<dbReference type="Proteomes" id="UP000677305">
    <property type="component" value="Chromosome"/>
</dbReference>
<protein>
    <submittedName>
        <fullName evidence="1">Uncharacterized protein</fullName>
    </submittedName>
</protein>
<dbReference type="KEGG" id="vgu:HYG85_11795"/>
<evidence type="ECO:0000313" key="2">
    <source>
        <dbReference type="Proteomes" id="UP000677305"/>
    </source>
</evidence>
<proteinExistence type="predicted"/>
<organism evidence="1 2">
    <name type="scientific">Vallitalea guaymasensis</name>
    <dbReference type="NCBI Taxonomy" id="1185412"/>
    <lineage>
        <taxon>Bacteria</taxon>
        <taxon>Bacillati</taxon>
        <taxon>Bacillota</taxon>
        <taxon>Clostridia</taxon>
        <taxon>Lachnospirales</taxon>
        <taxon>Vallitaleaceae</taxon>
        <taxon>Vallitalea</taxon>
    </lineage>
</organism>
<dbReference type="AlphaFoldDB" id="A0A8J8MAS9"/>
<evidence type="ECO:0000313" key="1">
    <source>
        <dbReference type="EMBL" id="QUH29551.1"/>
    </source>
</evidence>
<name>A0A8J8MAS9_9FIRM</name>
<accession>A0A8J8MAS9</accession>
<keyword evidence="2" id="KW-1185">Reference proteome</keyword>
<dbReference type="EMBL" id="CP058561">
    <property type="protein sequence ID" value="QUH29551.1"/>
    <property type="molecule type" value="Genomic_DNA"/>
</dbReference>
<reference evidence="1 2" key="1">
    <citation type="submission" date="2020-07" db="EMBL/GenBank/DDBJ databases">
        <title>Vallitalea guaymasensis genome.</title>
        <authorList>
            <person name="Postec A."/>
        </authorList>
    </citation>
    <scope>NUCLEOTIDE SEQUENCE [LARGE SCALE GENOMIC DNA]</scope>
    <source>
        <strain evidence="1 2">Ra1766G1</strain>
    </source>
</reference>
<gene>
    <name evidence="1" type="ORF">HYG85_11795</name>
</gene>
<dbReference type="RefSeq" id="WP_212693588.1">
    <property type="nucleotide sequence ID" value="NZ_CP058561.1"/>
</dbReference>
<sequence>MTSTEYASFRCMKAEFKEIVNDNKLHPDHRNDYDLFGCMQAIEKRCIICTLKEVENACANKNYNFSKDLISFITGRQV</sequence>